<dbReference type="GO" id="GO:0006355">
    <property type="term" value="P:regulation of DNA-templated transcription"/>
    <property type="evidence" value="ECO:0007669"/>
    <property type="project" value="InterPro"/>
</dbReference>
<feature type="compositionally biased region" description="Acidic residues" evidence="5">
    <location>
        <begin position="317"/>
        <end position="328"/>
    </location>
</feature>
<dbReference type="PANTHER" id="PTHR31719">
    <property type="entry name" value="NAC TRANSCRIPTION FACTOR 56"/>
    <property type="match status" value="1"/>
</dbReference>
<evidence type="ECO:0000259" key="6">
    <source>
        <dbReference type="PROSITE" id="PS51005"/>
    </source>
</evidence>
<protein>
    <recommendedName>
        <fullName evidence="6">NAC domain-containing protein</fullName>
    </recommendedName>
</protein>
<feature type="region of interest" description="Disordered" evidence="5">
    <location>
        <begin position="286"/>
        <end position="339"/>
    </location>
</feature>
<keyword evidence="1" id="KW-0805">Transcription regulation</keyword>
<dbReference type="PROSITE" id="PS51005">
    <property type="entry name" value="NAC"/>
    <property type="match status" value="1"/>
</dbReference>
<dbReference type="InterPro" id="IPR036093">
    <property type="entry name" value="NAC_dom_sf"/>
</dbReference>
<keyword evidence="4" id="KW-0539">Nucleus</keyword>
<organism evidence="7 8">
    <name type="scientific">Microthlaspi erraticum</name>
    <dbReference type="NCBI Taxonomy" id="1685480"/>
    <lineage>
        <taxon>Eukaryota</taxon>
        <taxon>Viridiplantae</taxon>
        <taxon>Streptophyta</taxon>
        <taxon>Embryophyta</taxon>
        <taxon>Tracheophyta</taxon>
        <taxon>Spermatophyta</taxon>
        <taxon>Magnoliopsida</taxon>
        <taxon>eudicotyledons</taxon>
        <taxon>Gunneridae</taxon>
        <taxon>Pentapetalae</taxon>
        <taxon>rosids</taxon>
        <taxon>malvids</taxon>
        <taxon>Brassicales</taxon>
        <taxon>Brassicaceae</taxon>
        <taxon>Coluteocarpeae</taxon>
        <taxon>Microthlaspi</taxon>
    </lineage>
</organism>
<dbReference type="Pfam" id="PF02365">
    <property type="entry name" value="NAM"/>
    <property type="match status" value="1"/>
</dbReference>
<dbReference type="SUPFAM" id="SSF101941">
    <property type="entry name" value="NAC domain"/>
    <property type="match status" value="1"/>
</dbReference>
<accession>A0A6D2LJP8</accession>
<keyword evidence="8" id="KW-1185">Reference proteome</keyword>
<feature type="compositionally biased region" description="Acidic residues" evidence="5">
    <location>
        <begin position="296"/>
        <end position="306"/>
    </location>
</feature>
<dbReference type="EMBL" id="CACVBM020001829">
    <property type="protein sequence ID" value="CAA7060482.1"/>
    <property type="molecule type" value="Genomic_DNA"/>
</dbReference>
<feature type="compositionally biased region" description="Low complexity" evidence="5">
    <location>
        <begin position="8"/>
        <end position="18"/>
    </location>
</feature>
<evidence type="ECO:0000256" key="3">
    <source>
        <dbReference type="ARBA" id="ARBA00023163"/>
    </source>
</evidence>
<dbReference type="GO" id="GO:0003677">
    <property type="term" value="F:DNA binding"/>
    <property type="evidence" value="ECO:0007669"/>
    <property type="project" value="UniProtKB-KW"/>
</dbReference>
<dbReference type="PANTHER" id="PTHR31719:SF94">
    <property type="entry name" value="PROTEIN ATAF2"/>
    <property type="match status" value="1"/>
</dbReference>
<dbReference type="OrthoDB" id="1107504at2759"/>
<dbReference type="AlphaFoldDB" id="A0A6D2LJP8"/>
<gene>
    <name evidence="7" type="ORF">MERR_LOCUS47718</name>
</gene>
<reference evidence="7" key="1">
    <citation type="submission" date="2020-01" db="EMBL/GenBank/DDBJ databases">
        <authorList>
            <person name="Mishra B."/>
        </authorList>
    </citation>
    <scope>NUCLEOTIDE SEQUENCE [LARGE SCALE GENOMIC DNA]</scope>
</reference>
<evidence type="ECO:0000256" key="4">
    <source>
        <dbReference type="ARBA" id="ARBA00023242"/>
    </source>
</evidence>
<evidence type="ECO:0000256" key="1">
    <source>
        <dbReference type="ARBA" id="ARBA00023015"/>
    </source>
</evidence>
<feature type="domain" description="NAC" evidence="6">
    <location>
        <begin position="129"/>
        <end position="284"/>
    </location>
</feature>
<evidence type="ECO:0000313" key="8">
    <source>
        <dbReference type="Proteomes" id="UP000467841"/>
    </source>
</evidence>
<feature type="region of interest" description="Disordered" evidence="5">
    <location>
        <begin position="1"/>
        <end position="31"/>
    </location>
</feature>
<dbReference type="Gene3D" id="2.170.150.80">
    <property type="entry name" value="NAC domain"/>
    <property type="match status" value="1"/>
</dbReference>
<evidence type="ECO:0000313" key="7">
    <source>
        <dbReference type="EMBL" id="CAA7060482.1"/>
    </source>
</evidence>
<name>A0A6D2LJP8_9BRAS</name>
<dbReference type="Proteomes" id="UP000467841">
    <property type="component" value="Unassembled WGS sequence"/>
</dbReference>
<proteinExistence type="predicted"/>
<keyword evidence="2" id="KW-0238">DNA-binding</keyword>
<evidence type="ECO:0000256" key="2">
    <source>
        <dbReference type="ARBA" id="ARBA00023125"/>
    </source>
</evidence>
<keyword evidence="3" id="KW-0804">Transcription</keyword>
<evidence type="ECO:0000256" key="5">
    <source>
        <dbReference type="SAM" id="MobiDB-lite"/>
    </source>
</evidence>
<comment type="caution">
    <text evidence="7">The sequence shown here is derived from an EMBL/GenBank/DDBJ whole genome shotgun (WGS) entry which is preliminary data.</text>
</comment>
<dbReference type="InterPro" id="IPR003441">
    <property type="entry name" value="NAC-dom"/>
</dbReference>
<sequence>MSIHPKQQHSPVQEQQQQHLPRPSPFDELSAIFYPLQQENSSFGDSNGDQSPNSKLISALINDNDFLDEIGKEGPIYRIMSSMMEGSSPAREIQPPSPEDPEARSVVLYDHQIQVVADAAAYCYQPFLLPPGFRFVPNDDELIRCYLLPFLRGYPFLPCIDIHHVDIYKYNPEELAAEFKKGNDKDEWFFITERRKNWLRPDCSANGGYWRPTGSETKVDAGKGVLGSKRTLVFHTGKQPKGTKTDWMMQEYHLDHPLPPPPRDNNSNEDNKMLDTVLCKIYDTPKGKKRRAYEEEKQEDEDEDELFSTFYLGKQETEEEEEEEEDDDVRAMPCTDEHY</sequence>